<evidence type="ECO:0000313" key="1">
    <source>
        <dbReference type="EMBL" id="MFI0796288.1"/>
    </source>
</evidence>
<dbReference type="Pfam" id="PF11236">
    <property type="entry name" value="DUF3037"/>
    <property type="match status" value="1"/>
</dbReference>
<dbReference type="EMBL" id="JBIRPU010000026">
    <property type="protein sequence ID" value="MFI0796288.1"/>
    <property type="molecule type" value="Genomic_DNA"/>
</dbReference>
<evidence type="ECO:0000313" key="2">
    <source>
        <dbReference type="Proteomes" id="UP001611075"/>
    </source>
</evidence>
<keyword evidence="2" id="KW-1185">Reference proteome</keyword>
<reference evidence="1 2" key="1">
    <citation type="submission" date="2024-10" db="EMBL/GenBank/DDBJ databases">
        <title>The Natural Products Discovery Center: Release of the First 8490 Sequenced Strains for Exploring Actinobacteria Biosynthetic Diversity.</title>
        <authorList>
            <person name="Kalkreuter E."/>
            <person name="Kautsar S.A."/>
            <person name="Yang D."/>
            <person name="Bader C.D."/>
            <person name="Teijaro C.N."/>
            <person name="Fluegel L."/>
            <person name="Davis C.M."/>
            <person name="Simpson J.R."/>
            <person name="Lauterbach L."/>
            <person name="Steele A.D."/>
            <person name="Gui C."/>
            <person name="Meng S."/>
            <person name="Li G."/>
            <person name="Viehrig K."/>
            <person name="Ye F."/>
            <person name="Su P."/>
            <person name="Kiefer A.F."/>
            <person name="Nichols A."/>
            <person name="Cepeda A.J."/>
            <person name="Yan W."/>
            <person name="Fan B."/>
            <person name="Jiang Y."/>
            <person name="Adhikari A."/>
            <person name="Zheng C.-J."/>
            <person name="Schuster L."/>
            <person name="Cowan T.M."/>
            <person name="Smanski M.J."/>
            <person name="Chevrette M.G."/>
            <person name="De Carvalho L.P.S."/>
            <person name="Shen B."/>
        </authorList>
    </citation>
    <scope>NUCLEOTIDE SEQUENCE [LARGE SCALE GENOMIC DNA]</scope>
    <source>
        <strain evidence="1 2">NPDC021253</strain>
    </source>
</reference>
<organism evidence="1 2">
    <name type="scientific">Micromonospora rubida</name>
    <dbReference type="NCBI Taxonomy" id="2697657"/>
    <lineage>
        <taxon>Bacteria</taxon>
        <taxon>Bacillati</taxon>
        <taxon>Actinomycetota</taxon>
        <taxon>Actinomycetes</taxon>
        <taxon>Micromonosporales</taxon>
        <taxon>Micromonosporaceae</taxon>
        <taxon>Micromonospora</taxon>
    </lineage>
</organism>
<dbReference type="RefSeq" id="WP_396684280.1">
    <property type="nucleotide sequence ID" value="NZ_JBIRPU010000026.1"/>
</dbReference>
<proteinExistence type="predicted"/>
<dbReference type="Proteomes" id="UP001611075">
    <property type="component" value="Unassembled WGS sequence"/>
</dbReference>
<gene>
    <name evidence="1" type="ORF">ACH4OY_26920</name>
</gene>
<accession>A0ABW7SRF2</accession>
<protein>
    <submittedName>
        <fullName evidence="1">DUF3037 domain-containing protein</fullName>
    </submittedName>
</protein>
<comment type="caution">
    <text evidence="1">The sequence shown here is derived from an EMBL/GenBank/DDBJ whole genome shotgun (WGS) entry which is preliminary data.</text>
</comment>
<dbReference type="InterPro" id="IPR021398">
    <property type="entry name" value="DUF3037"/>
</dbReference>
<sequence length="131" mass="13733">MTGGPIPALGFDYALLRAVPRVDRGEQVNVGALLYCPGADFLGAAVHVDVERLRALDPDVDVDMVSAALDAIRAVCAGDSGAGRIAAGTRRARFGWLTAPRSTMIQTSPVHGGLTTDPAAELKRLMGRLVH</sequence>
<name>A0ABW7SRF2_9ACTN</name>